<evidence type="ECO:0000256" key="6">
    <source>
        <dbReference type="ARBA" id="ARBA00022692"/>
    </source>
</evidence>
<evidence type="ECO:0000256" key="3">
    <source>
        <dbReference type="ARBA" id="ARBA00022475"/>
    </source>
</evidence>
<keyword evidence="9 10" id="KW-0472">Membrane</keyword>
<feature type="transmembrane region" description="Helical" evidence="10">
    <location>
        <begin position="24"/>
        <end position="46"/>
    </location>
</feature>
<name>A0A5C6RTH9_9FLAO</name>
<keyword evidence="8" id="KW-0764">Sulfate transport</keyword>
<evidence type="ECO:0000256" key="9">
    <source>
        <dbReference type="ARBA" id="ARBA00023136"/>
    </source>
</evidence>
<protein>
    <recommendedName>
        <fullName evidence="13">EI24 domain-containing protein</fullName>
    </recommendedName>
</protein>
<keyword evidence="6 10" id="KW-0812">Transmembrane</keyword>
<dbReference type="PANTHER" id="PTHR37468:SF1">
    <property type="entry name" value="SULFATE TRANSPORTER CYSZ"/>
    <property type="match status" value="1"/>
</dbReference>
<dbReference type="Proteomes" id="UP000321721">
    <property type="component" value="Unassembled WGS sequence"/>
</dbReference>
<evidence type="ECO:0000256" key="10">
    <source>
        <dbReference type="SAM" id="Phobius"/>
    </source>
</evidence>
<dbReference type="GO" id="GO:0005886">
    <property type="term" value="C:plasma membrane"/>
    <property type="evidence" value="ECO:0007669"/>
    <property type="project" value="TreeGrafter"/>
</dbReference>
<evidence type="ECO:0000256" key="7">
    <source>
        <dbReference type="ARBA" id="ARBA00022989"/>
    </source>
</evidence>
<sequence>MFKNFGIGLSSYGKAIELLFSKGLIWYMIFPIILNLLFLVLGWLGIGSLTDFVGNWLEDITKIEKDSFYGAEYLTPISTYLSGIASGFVWVLMKFIFFFVFAYFGGYIVVICLSPVFAFLSEKTEEILTGNKYKFDGDQMMRDVVRGVLLALRNLFIELFYMIIIFILGLFIPLIGGIIGSFFLFFISSYFYGFSFIDYNNERRRIKLKDSVQFMRANKGMAIANGMVFSIFLLIPFCGTTLAGFVAIISVIAATVSTHKIVDLSNNPYAQNYTPIED</sequence>
<dbReference type="InterPro" id="IPR050480">
    <property type="entry name" value="CysZ-like"/>
</dbReference>
<evidence type="ECO:0000313" key="11">
    <source>
        <dbReference type="EMBL" id="TXB65289.1"/>
    </source>
</evidence>
<dbReference type="AlphaFoldDB" id="A0A5C6RTH9"/>
<comment type="caution">
    <text evidence="11">The sequence shown here is derived from an EMBL/GenBank/DDBJ whole genome shotgun (WGS) entry which is preliminary data.</text>
</comment>
<dbReference type="GO" id="GO:0019344">
    <property type="term" value="P:cysteine biosynthetic process"/>
    <property type="evidence" value="ECO:0007669"/>
    <property type="project" value="TreeGrafter"/>
</dbReference>
<dbReference type="PANTHER" id="PTHR37468">
    <property type="entry name" value="SULFATE TRANSPORTER CYSZ"/>
    <property type="match status" value="1"/>
</dbReference>
<dbReference type="InterPro" id="IPR059112">
    <property type="entry name" value="CysZ/EI24"/>
</dbReference>
<evidence type="ECO:0000256" key="2">
    <source>
        <dbReference type="ARBA" id="ARBA00022448"/>
    </source>
</evidence>
<evidence type="ECO:0000256" key="4">
    <source>
        <dbReference type="ARBA" id="ARBA00022519"/>
    </source>
</evidence>
<organism evidence="11 12">
    <name type="scientific">Vicingus serpentipes</name>
    <dbReference type="NCBI Taxonomy" id="1926625"/>
    <lineage>
        <taxon>Bacteria</taxon>
        <taxon>Pseudomonadati</taxon>
        <taxon>Bacteroidota</taxon>
        <taxon>Flavobacteriia</taxon>
        <taxon>Flavobacteriales</taxon>
        <taxon>Vicingaceae</taxon>
        <taxon>Vicingus</taxon>
    </lineage>
</organism>
<feature type="transmembrane region" description="Helical" evidence="10">
    <location>
        <begin position="220"/>
        <end position="253"/>
    </location>
</feature>
<feature type="transmembrane region" description="Helical" evidence="10">
    <location>
        <begin position="150"/>
        <end position="172"/>
    </location>
</feature>
<keyword evidence="7 10" id="KW-1133">Transmembrane helix</keyword>
<keyword evidence="5" id="KW-0028">Amino-acid biosynthesis</keyword>
<comment type="subcellular location">
    <subcellularLocation>
        <location evidence="1">Membrane</location>
        <topology evidence="1">Multi-pass membrane protein</topology>
    </subcellularLocation>
</comment>
<dbReference type="RefSeq" id="WP_147100194.1">
    <property type="nucleotide sequence ID" value="NZ_VOOS01000003.1"/>
</dbReference>
<feature type="transmembrane region" description="Helical" evidence="10">
    <location>
        <begin position="95"/>
        <end position="120"/>
    </location>
</feature>
<reference evidence="11 12" key="1">
    <citation type="submission" date="2019-08" db="EMBL/GenBank/DDBJ databases">
        <title>Genome of Vicingus serpentipes NCIMB 15042.</title>
        <authorList>
            <person name="Bowman J.P."/>
        </authorList>
    </citation>
    <scope>NUCLEOTIDE SEQUENCE [LARGE SCALE GENOMIC DNA]</scope>
    <source>
        <strain evidence="11 12">NCIMB 15042</strain>
    </source>
</reference>
<gene>
    <name evidence="11" type="ORF">FRY74_07655</name>
</gene>
<keyword evidence="3" id="KW-1003">Cell membrane</keyword>
<accession>A0A5C6RTH9</accession>
<feature type="transmembrane region" description="Helical" evidence="10">
    <location>
        <begin position="178"/>
        <end position="199"/>
    </location>
</feature>
<dbReference type="OrthoDB" id="9787566at2"/>
<dbReference type="GO" id="GO:0009675">
    <property type="term" value="F:high-affinity sulfate:proton symporter activity"/>
    <property type="evidence" value="ECO:0007669"/>
    <property type="project" value="TreeGrafter"/>
</dbReference>
<keyword evidence="2" id="KW-0813">Transport</keyword>
<evidence type="ECO:0000256" key="8">
    <source>
        <dbReference type="ARBA" id="ARBA00023032"/>
    </source>
</evidence>
<evidence type="ECO:0000256" key="5">
    <source>
        <dbReference type="ARBA" id="ARBA00022605"/>
    </source>
</evidence>
<dbReference type="GO" id="GO:0000103">
    <property type="term" value="P:sulfate assimilation"/>
    <property type="evidence" value="ECO:0007669"/>
    <property type="project" value="TreeGrafter"/>
</dbReference>
<evidence type="ECO:0008006" key="13">
    <source>
        <dbReference type="Google" id="ProtNLM"/>
    </source>
</evidence>
<dbReference type="EMBL" id="VOOS01000003">
    <property type="protein sequence ID" value="TXB65289.1"/>
    <property type="molecule type" value="Genomic_DNA"/>
</dbReference>
<keyword evidence="12" id="KW-1185">Reference proteome</keyword>
<proteinExistence type="predicted"/>
<evidence type="ECO:0000313" key="12">
    <source>
        <dbReference type="Proteomes" id="UP000321721"/>
    </source>
</evidence>
<keyword evidence="4" id="KW-0997">Cell inner membrane</keyword>
<evidence type="ECO:0000256" key="1">
    <source>
        <dbReference type="ARBA" id="ARBA00004141"/>
    </source>
</evidence>
<dbReference type="Pfam" id="PF07264">
    <property type="entry name" value="EI24"/>
    <property type="match status" value="1"/>
</dbReference>